<proteinExistence type="predicted"/>
<name>A0A0S4LEF1_9BACT</name>
<gene>
    <name evidence="1" type="ORF">COMA2_130105</name>
</gene>
<dbReference type="EMBL" id="CZPZ01000005">
    <property type="protein sequence ID" value="CUS33522.1"/>
    <property type="molecule type" value="Genomic_DNA"/>
</dbReference>
<dbReference type="STRING" id="1742973.COMA2_130105"/>
<evidence type="ECO:0000313" key="1">
    <source>
        <dbReference type="EMBL" id="CUS33522.1"/>
    </source>
</evidence>
<accession>A0A0S4LEF1</accession>
<sequence>MSKRCLPLYRILKKSVGFVLAGHRLTISEAFTNAPRFIQRGVNFRGSAYHRARAASAARAGWIG</sequence>
<reference evidence="2" key="1">
    <citation type="submission" date="2015-10" db="EMBL/GenBank/DDBJ databases">
        <authorList>
            <person name="Luecker S."/>
            <person name="Luecker S."/>
        </authorList>
    </citation>
    <scope>NUCLEOTIDE SEQUENCE [LARGE SCALE GENOMIC DNA]</scope>
</reference>
<dbReference type="Proteomes" id="UP000198736">
    <property type="component" value="Unassembled WGS sequence"/>
</dbReference>
<keyword evidence="2" id="KW-1185">Reference proteome</keyword>
<protein>
    <submittedName>
        <fullName evidence="1">Uncharacterized protein</fullName>
    </submittedName>
</protein>
<evidence type="ECO:0000313" key="2">
    <source>
        <dbReference type="Proteomes" id="UP000198736"/>
    </source>
</evidence>
<organism evidence="1 2">
    <name type="scientific">Candidatus Nitrospira nitrificans</name>
    <dbReference type="NCBI Taxonomy" id="1742973"/>
    <lineage>
        <taxon>Bacteria</taxon>
        <taxon>Pseudomonadati</taxon>
        <taxon>Nitrospirota</taxon>
        <taxon>Nitrospiria</taxon>
        <taxon>Nitrospirales</taxon>
        <taxon>Nitrospiraceae</taxon>
        <taxon>Nitrospira</taxon>
    </lineage>
</organism>
<dbReference type="AlphaFoldDB" id="A0A0S4LEF1"/>